<proteinExistence type="predicted"/>
<comment type="caution">
    <text evidence="2">The sequence shown here is derived from an EMBL/GenBank/DDBJ whole genome shotgun (WGS) entry which is preliminary data.</text>
</comment>
<dbReference type="EMBL" id="BMAO01010407">
    <property type="protein sequence ID" value="GFQ66972.1"/>
    <property type="molecule type" value="Genomic_DNA"/>
</dbReference>
<evidence type="ECO:0000313" key="1">
    <source>
        <dbReference type="EMBL" id="GFQ66972.1"/>
    </source>
</evidence>
<dbReference type="EMBL" id="BMAO01038743">
    <property type="protein sequence ID" value="GFR26856.1"/>
    <property type="molecule type" value="Genomic_DNA"/>
</dbReference>
<evidence type="ECO:0000313" key="2">
    <source>
        <dbReference type="EMBL" id="GFR26856.1"/>
    </source>
</evidence>
<keyword evidence="3" id="KW-1185">Reference proteome</keyword>
<reference evidence="2" key="1">
    <citation type="submission" date="2020-07" db="EMBL/GenBank/DDBJ databases">
        <title>Multicomponent nature underlies the extraordinary mechanical properties of spider dragline silk.</title>
        <authorList>
            <person name="Kono N."/>
            <person name="Nakamura H."/>
            <person name="Mori M."/>
            <person name="Yoshida Y."/>
            <person name="Ohtoshi R."/>
            <person name="Malay A.D."/>
            <person name="Moran D.A.P."/>
            <person name="Tomita M."/>
            <person name="Numata K."/>
            <person name="Arakawa K."/>
        </authorList>
    </citation>
    <scope>NUCLEOTIDE SEQUENCE</scope>
</reference>
<gene>
    <name evidence="2" type="ORF">TNCT_195001</name>
    <name evidence="1" type="ORF">TNCT_614531</name>
</gene>
<dbReference type="AlphaFoldDB" id="A0A8X6K1U5"/>
<dbReference type="Proteomes" id="UP000887116">
    <property type="component" value="Unassembled WGS sequence"/>
</dbReference>
<sequence length="70" mass="7465">MSTNGIRVMIKRLEETGKLGVQPGSGRKRVTPVLVDGVKTSVNVQSQILESGGSSACAVSRETCYFYSTV</sequence>
<accession>A0A8X6K1U5</accession>
<protein>
    <submittedName>
        <fullName evidence="2">Uncharacterized protein</fullName>
    </submittedName>
</protein>
<organism evidence="2 3">
    <name type="scientific">Trichonephila clavata</name>
    <name type="common">Joro spider</name>
    <name type="synonym">Nephila clavata</name>
    <dbReference type="NCBI Taxonomy" id="2740835"/>
    <lineage>
        <taxon>Eukaryota</taxon>
        <taxon>Metazoa</taxon>
        <taxon>Ecdysozoa</taxon>
        <taxon>Arthropoda</taxon>
        <taxon>Chelicerata</taxon>
        <taxon>Arachnida</taxon>
        <taxon>Araneae</taxon>
        <taxon>Araneomorphae</taxon>
        <taxon>Entelegynae</taxon>
        <taxon>Araneoidea</taxon>
        <taxon>Nephilidae</taxon>
        <taxon>Trichonephila</taxon>
    </lineage>
</organism>
<name>A0A8X6K1U5_TRICU</name>
<evidence type="ECO:0000313" key="3">
    <source>
        <dbReference type="Proteomes" id="UP000887116"/>
    </source>
</evidence>